<reference evidence="11 12" key="1">
    <citation type="journal article" date="2022" name="Cell">
        <title>Repeat-based holocentromeres influence genome architecture and karyotype evolution.</title>
        <authorList>
            <person name="Hofstatter P.G."/>
            <person name="Thangavel G."/>
            <person name="Lux T."/>
            <person name="Neumann P."/>
            <person name="Vondrak T."/>
            <person name="Novak P."/>
            <person name="Zhang M."/>
            <person name="Costa L."/>
            <person name="Castellani M."/>
            <person name="Scott A."/>
            <person name="Toegelov H."/>
            <person name="Fuchs J."/>
            <person name="Mata-Sucre Y."/>
            <person name="Dias Y."/>
            <person name="Vanzela A.L.L."/>
            <person name="Huettel B."/>
            <person name="Almeida C.C.S."/>
            <person name="Simkova H."/>
            <person name="Souza G."/>
            <person name="Pedrosa-Harand A."/>
            <person name="Macas J."/>
            <person name="Mayer K.F.X."/>
            <person name="Houben A."/>
            <person name="Marques A."/>
        </authorList>
    </citation>
    <scope>NUCLEOTIDE SEQUENCE [LARGE SCALE GENOMIC DNA]</scope>
    <source>
        <strain evidence="11">RhyTen1mFocal</strain>
    </source>
</reference>
<comment type="caution">
    <text evidence="11">The sequence shown here is derived from an EMBL/GenBank/DDBJ whole genome shotgun (WGS) entry which is preliminary data.</text>
</comment>
<dbReference type="InterPro" id="IPR033121">
    <property type="entry name" value="PEPTIDASE_A1"/>
</dbReference>
<dbReference type="FunFam" id="2.40.70.10:FF:000013">
    <property type="entry name" value="Aspartyl protease AED1"/>
    <property type="match status" value="1"/>
</dbReference>
<keyword evidence="5 8" id="KW-0378">Hydrolase</keyword>
<keyword evidence="3 9" id="KW-0732">Signal</keyword>
<dbReference type="InterPro" id="IPR001969">
    <property type="entry name" value="Aspartic_peptidase_AS"/>
</dbReference>
<evidence type="ECO:0000256" key="2">
    <source>
        <dbReference type="ARBA" id="ARBA00022670"/>
    </source>
</evidence>
<protein>
    <recommendedName>
        <fullName evidence="10">Peptidase A1 domain-containing protein</fullName>
    </recommendedName>
</protein>
<dbReference type="SUPFAM" id="SSF50630">
    <property type="entry name" value="Acid proteases"/>
    <property type="match status" value="1"/>
</dbReference>
<feature type="signal peptide" evidence="9">
    <location>
        <begin position="1"/>
        <end position="24"/>
    </location>
</feature>
<feature type="domain" description="Peptidase A1" evidence="10">
    <location>
        <begin position="128"/>
        <end position="459"/>
    </location>
</feature>
<name>A0AAD6A1J3_9POAL</name>
<dbReference type="InterPro" id="IPR032861">
    <property type="entry name" value="TAXi_N"/>
</dbReference>
<evidence type="ECO:0000259" key="10">
    <source>
        <dbReference type="PROSITE" id="PS51767"/>
    </source>
</evidence>
<evidence type="ECO:0000256" key="5">
    <source>
        <dbReference type="ARBA" id="ARBA00022801"/>
    </source>
</evidence>
<feature type="chain" id="PRO_5042085277" description="Peptidase A1 domain-containing protein" evidence="9">
    <location>
        <begin position="25"/>
        <end position="463"/>
    </location>
</feature>
<keyword evidence="6" id="KW-1015">Disulfide bond</keyword>
<keyword evidence="2 8" id="KW-0645">Protease</keyword>
<dbReference type="PROSITE" id="PS00141">
    <property type="entry name" value="ASP_PROTEASE"/>
    <property type="match status" value="1"/>
</dbReference>
<sequence length="463" mass="49575">MACHGNFLFVLLSLHLILAPLARSSMHTVDLDSLMPADNTCSSPEDLKESGPDNLSLQLAHRHGPCSPLDQEEIPSHEQILSQDQSRVDSIHHHVATSRSSNRRKAYNPLNSLEIPARYGAPIGTGNYIVSVGLGTPAKYFSVVFDTGSDVTWIQCKPCVTACYSQQDPIFDPTQSSTYSNISCSSNYCAQLDAQGCSGNSCLYGVQYGDGSYTVGFYAQETLTLTSSDVIPNFRFGCGENNDGLFGKAAGLLGLGRDQTSLVSQTLGKYGGVFSYCLPATSTSTGYLNFGSSSLPTNVKYTPLLTNSDTPTFYYINLIGISVGGKQLPISPTVFTSSGTIIDSGTVITRLPPDAYSALRTAFRQAMTRYKTAPALSILDTCYDFTGQSSVSYPQISFIFPETTVTLDGAGVFYVNGMSQVCLAFAGNSDPSDMGIIGNVQQRKLNVVYDASRKVVGFGPGTC</sequence>
<dbReference type="InterPro" id="IPR001461">
    <property type="entry name" value="Aspartic_peptidase_A1"/>
</dbReference>
<dbReference type="Gene3D" id="2.40.70.10">
    <property type="entry name" value="Acid Proteases"/>
    <property type="match status" value="2"/>
</dbReference>
<dbReference type="FunFam" id="2.40.70.10:FF:000021">
    <property type="entry name" value="Aspartyl protease AED1"/>
    <property type="match status" value="1"/>
</dbReference>
<dbReference type="Pfam" id="PF14541">
    <property type="entry name" value="TAXi_C"/>
    <property type="match status" value="1"/>
</dbReference>
<dbReference type="GO" id="GO:0004190">
    <property type="term" value="F:aspartic-type endopeptidase activity"/>
    <property type="evidence" value="ECO:0007669"/>
    <property type="project" value="UniProtKB-KW"/>
</dbReference>
<evidence type="ECO:0000313" key="11">
    <source>
        <dbReference type="EMBL" id="KAJ3707930.1"/>
    </source>
</evidence>
<evidence type="ECO:0000256" key="7">
    <source>
        <dbReference type="PIRSR" id="PIRSR601461-1"/>
    </source>
</evidence>
<keyword evidence="12" id="KW-1185">Reference proteome</keyword>
<evidence type="ECO:0000313" key="12">
    <source>
        <dbReference type="Proteomes" id="UP001210211"/>
    </source>
</evidence>
<dbReference type="InterPro" id="IPR021109">
    <property type="entry name" value="Peptidase_aspartic_dom_sf"/>
</dbReference>
<dbReference type="PRINTS" id="PR00792">
    <property type="entry name" value="PEPSIN"/>
</dbReference>
<evidence type="ECO:0000256" key="9">
    <source>
        <dbReference type="SAM" id="SignalP"/>
    </source>
</evidence>
<feature type="active site" evidence="7">
    <location>
        <position position="343"/>
    </location>
</feature>
<dbReference type="InterPro" id="IPR032799">
    <property type="entry name" value="TAXi_C"/>
</dbReference>
<feature type="active site" evidence="7">
    <location>
        <position position="146"/>
    </location>
</feature>
<accession>A0AAD6A1J3</accession>
<organism evidence="11 12">
    <name type="scientific">Rhynchospora tenuis</name>
    <dbReference type="NCBI Taxonomy" id="198213"/>
    <lineage>
        <taxon>Eukaryota</taxon>
        <taxon>Viridiplantae</taxon>
        <taxon>Streptophyta</taxon>
        <taxon>Embryophyta</taxon>
        <taxon>Tracheophyta</taxon>
        <taxon>Spermatophyta</taxon>
        <taxon>Magnoliopsida</taxon>
        <taxon>Liliopsida</taxon>
        <taxon>Poales</taxon>
        <taxon>Cyperaceae</taxon>
        <taxon>Cyperoideae</taxon>
        <taxon>Rhynchosporeae</taxon>
        <taxon>Rhynchospora</taxon>
    </lineage>
</organism>
<gene>
    <name evidence="11" type="ORF">LUZ61_011635</name>
</gene>
<dbReference type="CDD" id="cd05472">
    <property type="entry name" value="cnd41_like"/>
    <property type="match status" value="1"/>
</dbReference>
<dbReference type="PANTHER" id="PTHR13683:SF750">
    <property type="entry name" value="ASPARTYL PROTEASE AED1"/>
    <property type="match status" value="1"/>
</dbReference>
<dbReference type="PANTHER" id="PTHR13683">
    <property type="entry name" value="ASPARTYL PROTEASES"/>
    <property type="match status" value="1"/>
</dbReference>
<dbReference type="GO" id="GO:0006508">
    <property type="term" value="P:proteolysis"/>
    <property type="evidence" value="ECO:0007669"/>
    <property type="project" value="UniProtKB-KW"/>
</dbReference>
<comment type="similarity">
    <text evidence="1 8">Belongs to the peptidase A1 family.</text>
</comment>
<dbReference type="Proteomes" id="UP001210211">
    <property type="component" value="Unassembled WGS sequence"/>
</dbReference>
<evidence type="ECO:0000256" key="8">
    <source>
        <dbReference type="RuleBase" id="RU000454"/>
    </source>
</evidence>
<dbReference type="InterPro" id="IPR033873">
    <property type="entry name" value="CND41-like"/>
</dbReference>
<dbReference type="Pfam" id="PF14543">
    <property type="entry name" value="TAXi_N"/>
    <property type="match status" value="1"/>
</dbReference>
<evidence type="ECO:0000256" key="6">
    <source>
        <dbReference type="ARBA" id="ARBA00023157"/>
    </source>
</evidence>
<evidence type="ECO:0000256" key="3">
    <source>
        <dbReference type="ARBA" id="ARBA00022729"/>
    </source>
</evidence>
<evidence type="ECO:0000256" key="1">
    <source>
        <dbReference type="ARBA" id="ARBA00007447"/>
    </source>
</evidence>
<proteinExistence type="inferred from homology"/>
<dbReference type="AlphaFoldDB" id="A0AAD6A1J3"/>
<evidence type="ECO:0000256" key="4">
    <source>
        <dbReference type="ARBA" id="ARBA00022750"/>
    </source>
</evidence>
<dbReference type="EMBL" id="JAMRDG010000001">
    <property type="protein sequence ID" value="KAJ3707930.1"/>
    <property type="molecule type" value="Genomic_DNA"/>
</dbReference>
<dbReference type="PROSITE" id="PS51767">
    <property type="entry name" value="PEPTIDASE_A1"/>
    <property type="match status" value="1"/>
</dbReference>
<keyword evidence="4 8" id="KW-0064">Aspartyl protease</keyword>